<dbReference type="InterPro" id="IPR009752">
    <property type="entry name" value="Phage_Mu_GpJ"/>
</dbReference>
<dbReference type="RefSeq" id="WP_134763186.1">
    <property type="nucleotide sequence ID" value="NZ_SOZD01000005.1"/>
</dbReference>
<proteinExistence type="predicted"/>
<dbReference type="EMBL" id="SOZD01000005">
    <property type="protein sequence ID" value="TFF20537.1"/>
    <property type="molecule type" value="Genomic_DNA"/>
</dbReference>
<keyword evidence="3" id="KW-1185">Reference proteome</keyword>
<accession>A0A4Y8RFZ7</accession>
<name>A0A4Y8RFZ7_9HYPH</name>
<evidence type="ECO:0000256" key="1">
    <source>
        <dbReference type="SAM" id="MobiDB-lite"/>
    </source>
</evidence>
<feature type="region of interest" description="Disordered" evidence="1">
    <location>
        <begin position="120"/>
        <end position="144"/>
    </location>
</feature>
<evidence type="ECO:0000313" key="2">
    <source>
        <dbReference type="EMBL" id="TFF20537.1"/>
    </source>
</evidence>
<dbReference type="AlphaFoldDB" id="A0A4Y8RFZ7"/>
<dbReference type="OrthoDB" id="9812088at2"/>
<reference evidence="2 3" key="1">
    <citation type="submission" date="2019-03" db="EMBL/GenBank/DDBJ databases">
        <title>Jiella endophytica sp. nov., a novel endophytic bacterium isolated from root of Ficus microcarpa Linn. f.</title>
        <authorList>
            <person name="Tuo L."/>
        </authorList>
    </citation>
    <scope>NUCLEOTIDE SEQUENCE [LARGE SCALE GENOMIC DNA]</scope>
    <source>
        <strain evidence="2 3">CBS5Q-3</strain>
    </source>
</reference>
<protein>
    <submittedName>
        <fullName evidence="2">DUF1320 domain-containing protein</fullName>
    </submittedName>
</protein>
<gene>
    <name evidence="2" type="ORF">E3C22_16650</name>
</gene>
<dbReference type="Proteomes" id="UP000298179">
    <property type="component" value="Unassembled WGS sequence"/>
</dbReference>
<comment type="caution">
    <text evidence="2">The sequence shown here is derived from an EMBL/GenBank/DDBJ whole genome shotgun (WGS) entry which is preliminary data.</text>
</comment>
<evidence type="ECO:0000313" key="3">
    <source>
        <dbReference type="Proteomes" id="UP000298179"/>
    </source>
</evidence>
<organism evidence="2 3">
    <name type="scientific">Jiella endophytica</name>
    <dbReference type="NCBI Taxonomy" id="2558362"/>
    <lineage>
        <taxon>Bacteria</taxon>
        <taxon>Pseudomonadati</taxon>
        <taxon>Pseudomonadota</taxon>
        <taxon>Alphaproteobacteria</taxon>
        <taxon>Hyphomicrobiales</taxon>
        <taxon>Aurantimonadaceae</taxon>
        <taxon>Jiella</taxon>
    </lineage>
</organism>
<dbReference type="Pfam" id="PF07030">
    <property type="entry name" value="Phage_Mu_Gp36"/>
    <property type="match status" value="1"/>
</dbReference>
<sequence>MTNFATQQDLVDRFGSTELVQLTDRVNRPPTTIEATAVSQALADASALASGYVGKFYKLPMASVPQALVRATADIARFYLWGSKAETDGEVERNFKIAVAWLKDISRGVVQLDVEGVAPAQPEGGSVQISAPERRFSRASMRGL</sequence>